<proteinExistence type="inferred from homology"/>
<evidence type="ECO:0000256" key="3">
    <source>
        <dbReference type="ARBA" id="ARBA00022448"/>
    </source>
</evidence>
<keyword evidence="10" id="KW-0325">Glycoprotein</keyword>
<dbReference type="InterPro" id="IPR001873">
    <property type="entry name" value="ENaC"/>
</dbReference>
<dbReference type="AlphaFoldDB" id="A0AAN5HZ54"/>
<evidence type="ECO:0000256" key="15">
    <source>
        <dbReference type="SAM" id="Phobius"/>
    </source>
</evidence>
<keyword evidence="4 13" id="KW-0894">Sodium channel</keyword>
<dbReference type="Proteomes" id="UP001328107">
    <property type="component" value="Unassembled WGS sequence"/>
</dbReference>
<evidence type="ECO:0000256" key="12">
    <source>
        <dbReference type="ARBA" id="ARBA00023303"/>
    </source>
</evidence>
<comment type="caution">
    <text evidence="17">The sequence shown here is derived from an EMBL/GenBank/DDBJ whole genome shotgun (WGS) entry which is preliminary data.</text>
</comment>
<keyword evidence="3 13" id="KW-0813">Transport</keyword>
<evidence type="ECO:0000256" key="7">
    <source>
        <dbReference type="ARBA" id="ARBA00023053"/>
    </source>
</evidence>
<evidence type="ECO:0000256" key="14">
    <source>
        <dbReference type="SAM" id="MobiDB-lite"/>
    </source>
</evidence>
<evidence type="ECO:0000256" key="1">
    <source>
        <dbReference type="ARBA" id="ARBA00004141"/>
    </source>
</evidence>
<evidence type="ECO:0000256" key="6">
    <source>
        <dbReference type="ARBA" id="ARBA00022989"/>
    </source>
</evidence>
<feature type="non-terminal residue" evidence="17">
    <location>
        <position position="1"/>
    </location>
</feature>
<keyword evidence="7" id="KW-0915">Sodium</keyword>
<dbReference type="PRINTS" id="PR01078">
    <property type="entry name" value="AMINACHANNEL"/>
</dbReference>
<evidence type="ECO:0000256" key="5">
    <source>
        <dbReference type="ARBA" id="ARBA00022692"/>
    </source>
</evidence>
<evidence type="ECO:0000256" key="4">
    <source>
        <dbReference type="ARBA" id="ARBA00022461"/>
    </source>
</evidence>
<dbReference type="Gene3D" id="1.10.287.770">
    <property type="entry name" value="YojJ-like"/>
    <property type="match status" value="1"/>
</dbReference>
<keyword evidence="16" id="KW-0732">Signal</keyword>
<evidence type="ECO:0000256" key="9">
    <source>
        <dbReference type="ARBA" id="ARBA00023136"/>
    </source>
</evidence>
<keyword evidence="5 13" id="KW-0812">Transmembrane</keyword>
<evidence type="ECO:0000256" key="2">
    <source>
        <dbReference type="ARBA" id="ARBA00007193"/>
    </source>
</evidence>
<gene>
    <name evidence="17" type="ORF">PMAYCL1PPCAC_15886</name>
</gene>
<dbReference type="PANTHER" id="PTHR11690">
    <property type="entry name" value="AMILORIDE-SENSITIVE SODIUM CHANNEL-RELATED"/>
    <property type="match status" value="1"/>
</dbReference>
<evidence type="ECO:0000256" key="13">
    <source>
        <dbReference type="RuleBase" id="RU000679"/>
    </source>
</evidence>
<comment type="subcellular location">
    <subcellularLocation>
        <location evidence="1">Membrane</location>
        <topology evidence="1">Multi-pass membrane protein</topology>
    </subcellularLocation>
</comment>
<comment type="similarity">
    <text evidence="2 13">Belongs to the amiloride-sensitive sodium channel (TC 1.A.6) family.</text>
</comment>
<keyword evidence="18" id="KW-1185">Reference proteome</keyword>
<feature type="compositionally biased region" description="Low complexity" evidence="14">
    <location>
        <begin position="70"/>
        <end position="97"/>
    </location>
</feature>
<evidence type="ECO:0000313" key="18">
    <source>
        <dbReference type="Proteomes" id="UP001328107"/>
    </source>
</evidence>
<evidence type="ECO:0000313" key="17">
    <source>
        <dbReference type="EMBL" id="GMR45691.1"/>
    </source>
</evidence>
<protein>
    <recommendedName>
        <fullName evidence="19">Ion channel</fullName>
    </recommendedName>
</protein>
<keyword evidence="11 13" id="KW-0739">Sodium transport</keyword>
<evidence type="ECO:0000256" key="16">
    <source>
        <dbReference type="SAM" id="SignalP"/>
    </source>
</evidence>
<dbReference type="EMBL" id="BTRK01000004">
    <property type="protein sequence ID" value="GMR45691.1"/>
    <property type="molecule type" value="Genomic_DNA"/>
</dbReference>
<feature type="transmembrane region" description="Helical" evidence="15">
    <location>
        <begin position="464"/>
        <end position="497"/>
    </location>
</feature>
<feature type="region of interest" description="Disordered" evidence="14">
    <location>
        <begin position="61"/>
        <end position="97"/>
    </location>
</feature>
<keyword evidence="6 15" id="KW-1133">Transmembrane helix</keyword>
<keyword evidence="9 15" id="KW-0472">Membrane</keyword>
<evidence type="ECO:0000256" key="8">
    <source>
        <dbReference type="ARBA" id="ARBA00023065"/>
    </source>
</evidence>
<dbReference type="GO" id="GO:0005886">
    <property type="term" value="C:plasma membrane"/>
    <property type="evidence" value="ECO:0007669"/>
    <property type="project" value="TreeGrafter"/>
</dbReference>
<sequence length="506" mass="54735">DTFLKTLRMRTDYLFLFACLLDSFHGVHSAEYFCSETCVVDLATATPTANNGTTCSYSCPSGGSMTNPCTSTTSTTTTTTTTTTSPSTTTTTEPSTTTGDAVIDGPCASIVKDDGILYDNKCVIIDTKANCHENSLPTCVCSEGYSGSTCGIKSEQLIELGKLIGGGENATEQAQQIIKEIEASKGSGGSATIIANLPSLLSFLTDEQRIGMSYTAGEVIMVATYEGKKLDVNTDFTRVTDPSLGNCFTFNHHNASHKYKIRRIGAGGGLRVELDSLPSEYAPWTDIVGMSVYVHPIGLELNVESSKYASVPGSADQIVLTRSMFHKIGKKCARDTRDAQSFYMDGKYSVDGCLRACYQDSVQRECGCMDASYARKDGVDGCRFGKLPCITSMAASRGDPVAWKECHCPPPCDEETYDYLVSRATHLRVDNANFTQRRSEVILYFDSFHTSVSQEEYKMTLSEFIGYVGGIGGLLLGITISFIVEVFLLAFILFGCCGSKEKTKSS</sequence>
<keyword evidence="8 13" id="KW-0406">Ion transport</keyword>
<keyword evidence="12 13" id="KW-0407">Ion channel</keyword>
<reference evidence="18" key="1">
    <citation type="submission" date="2022-10" db="EMBL/GenBank/DDBJ databases">
        <title>Genome assembly of Pristionchus species.</title>
        <authorList>
            <person name="Yoshida K."/>
            <person name="Sommer R.J."/>
        </authorList>
    </citation>
    <scope>NUCLEOTIDE SEQUENCE [LARGE SCALE GENOMIC DNA]</scope>
    <source>
        <strain evidence="18">RS5460</strain>
    </source>
</reference>
<feature type="signal peptide" evidence="16">
    <location>
        <begin position="1"/>
        <end position="29"/>
    </location>
</feature>
<dbReference type="PANTHER" id="PTHR11690:SF177">
    <property type="entry name" value="EGF-LIKE DOMAIN-CONTAINING PROTEIN"/>
    <property type="match status" value="1"/>
</dbReference>
<name>A0AAN5HZ54_9BILA</name>
<feature type="chain" id="PRO_5043051497" description="Ion channel" evidence="16">
    <location>
        <begin position="30"/>
        <end position="506"/>
    </location>
</feature>
<dbReference type="Gene3D" id="2.60.470.10">
    <property type="entry name" value="Acid-sensing ion channels like domains"/>
    <property type="match status" value="1"/>
</dbReference>
<organism evidence="17 18">
    <name type="scientific">Pristionchus mayeri</name>
    <dbReference type="NCBI Taxonomy" id="1317129"/>
    <lineage>
        <taxon>Eukaryota</taxon>
        <taxon>Metazoa</taxon>
        <taxon>Ecdysozoa</taxon>
        <taxon>Nematoda</taxon>
        <taxon>Chromadorea</taxon>
        <taxon>Rhabditida</taxon>
        <taxon>Rhabditina</taxon>
        <taxon>Diplogasteromorpha</taxon>
        <taxon>Diplogasteroidea</taxon>
        <taxon>Neodiplogasteridae</taxon>
        <taxon>Pristionchus</taxon>
    </lineage>
</organism>
<dbReference type="GO" id="GO:0015280">
    <property type="term" value="F:ligand-gated sodium channel activity"/>
    <property type="evidence" value="ECO:0007669"/>
    <property type="project" value="TreeGrafter"/>
</dbReference>
<dbReference type="Pfam" id="PF00858">
    <property type="entry name" value="ASC"/>
    <property type="match status" value="1"/>
</dbReference>
<evidence type="ECO:0008006" key="19">
    <source>
        <dbReference type="Google" id="ProtNLM"/>
    </source>
</evidence>
<evidence type="ECO:0000256" key="10">
    <source>
        <dbReference type="ARBA" id="ARBA00023180"/>
    </source>
</evidence>
<evidence type="ECO:0000256" key="11">
    <source>
        <dbReference type="ARBA" id="ARBA00023201"/>
    </source>
</evidence>
<accession>A0AAN5HZ54</accession>